<reference evidence="3 4" key="1">
    <citation type="submission" date="2019-12" db="EMBL/GenBank/DDBJ databases">
        <authorList>
            <person name="Alioto T."/>
            <person name="Alioto T."/>
            <person name="Gomez Garrido J."/>
        </authorList>
    </citation>
    <scope>NUCLEOTIDE SEQUENCE [LARGE SCALE GENOMIC DNA]</scope>
</reference>
<keyword evidence="2" id="KW-0732">Signal</keyword>
<proteinExistence type="predicted"/>
<feature type="region of interest" description="Disordered" evidence="1">
    <location>
        <begin position="69"/>
        <end position="89"/>
    </location>
</feature>
<dbReference type="PANTHER" id="PTHR33474:SF2">
    <property type="entry name" value="TRANSMEMBRANE PROTEIN"/>
    <property type="match status" value="1"/>
</dbReference>
<dbReference type="Proteomes" id="UP000594638">
    <property type="component" value="Unassembled WGS sequence"/>
</dbReference>
<evidence type="ECO:0000256" key="2">
    <source>
        <dbReference type="SAM" id="SignalP"/>
    </source>
</evidence>
<feature type="chain" id="PRO_5035948252" evidence="2">
    <location>
        <begin position="25"/>
        <end position="89"/>
    </location>
</feature>
<name>A0A8S0PE45_OLEEU</name>
<dbReference type="Gramene" id="OE9A074104T1">
    <property type="protein sequence ID" value="OE9A074104C1"/>
    <property type="gene ID" value="OE9A074104"/>
</dbReference>
<comment type="caution">
    <text evidence="3">The sequence shown here is derived from an EMBL/GenBank/DDBJ whole genome shotgun (WGS) entry which is preliminary data.</text>
</comment>
<keyword evidence="4" id="KW-1185">Reference proteome</keyword>
<dbReference type="OrthoDB" id="747636at2759"/>
<sequence>MACISIRLVVILVCLSQLILMINAVPITRSGALVQKSRGCDADVENIHKANMYGSWKVETTARRMGVELNDYPGSGANNRHTPRPPLGF</sequence>
<organism evidence="3 4">
    <name type="scientific">Olea europaea subsp. europaea</name>
    <dbReference type="NCBI Taxonomy" id="158383"/>
    <lineage>
        <taxon>Eukaryota</taxon>
        <taxon>Viridiplantae</taxon>
        <taxon>Streptophyta</taxon>
        <taxon>Embryophyta</taxon>
        <taxon>Tracheophyta</taxon>
        <taxon>Spermatophyta</taxon>
        <taxon>Magnoliopsida</taxon>
        <taxon>eudicotyledons</taxon>
        <taxon>Gunneridae</taxon>
        <taxon>Pentapetalae</taxon>
        <taxon>asterids</taxon>
        <taxon>lamiids</taxon>
        <taxon>Lamiales</taxon>
        <taxon>Oleaceae</taxon>
        <taxon>Oleeae</taxon>
        <taxon>Olea</taxon>
    </lineage>
</organism>
<dbReference type="EMBL" id="CACTIH010000056">
    <property type="protein sequence ID" value="CAA2944484.1"/>
    <property type="molecule type" value="Genomic_DNA"/>
</dbReference>
<protein>
    <submittedName>
        <fullName evidence="3">Uncharacterized protein</fullName>
    </submittedName>
</protein>
<dbReference type="PANTHER" id="PTHR33474">
    <property type="entry name" value="TRANSMEMBRANE PROTEIN"/>
    <property type="match status" value="1"/>
</dbReference>
<dbReference type="AlphaFoldDB" id="A0A8S0PE45"/>
<evidence type="ECO:0000256" key="1">
    <source>
        <dbReference type="SAM" id="MobiDB-lite"/>
    </source>
</evidence>
<feature type="signal peptide" evidence="2">
    <location>
        <begin position="1"/>
        <end position="24"/>
    </location>
</feature>
<evidence type="ECO:0000313" key="3">
    <source>
        <dbReference type="EMBL" id="CAA2944484.1"/>
    </source>
</evidence>
<gene>
    <name evidence="3" type="ORF">OLEA9_A074104</name>
</gene>
<accession>A0A8S0PE45</accession>
<evidence type="ECO:0000313" key="4">
    <source>
        <dbReference type="Proteomes" id="UP000594638"/>
    </source>
</evidence>